<evidence type="ECO:0000256" key="4">
    <source>
        <dbReference type="ARBA" id="ARBA00022989"/>
    </source>
</evidence>
<comment type="subcellular location">
    <subcellularLocation>
        <location evidence="1">Mitochondrion membrane</location>
        <topology evidence="1">Multi-pass membrane protein</topology>
    </subcellularLocation>
</comment>
<dbReference type="EMBL" id="KM851044">
    <property type="protein sequence ID" value="AJR33070.1"/>
    <property type="molecule type" value="Genomic_DNA"/>
</dbReference>
<feature type="transmembrane region" description="Helical" evidence="7">
    <location>
        <begin position="51"/>
        <end position="71"/>
    </location>
</feature>
<sequence length="298" mass="34418">MIVLIIILIMKKVKWLFLTISPCDAAELWQLGSQDAATPIMQGIIDLHHDIFFFLILILVFVLWILVRALWHFHYKENAIPQRIVHGTTIEILRTIFPSLISIFITIPSFALSMDAPLIEAMLPSPNRSSSEDSFGLRVLCEPWPIIPNLGLESSILNRIRILEDSNSPFLLGKEKGEYWAEIKQSLRNSSSQREYYRGLDFENRDLLIREHKHSCYKIFREVLLSNPSLEEAAAYYPQESFIAFLNEKRDDPDFCHPGHSPAEVDRLEILFLNQVEKDIVRHGSESIHIKRVLGNLD</sequence>
<evidence type="ECO:0000313" key="9">
    <source>
        <dbReference type="EMBL" id="AJR33070.1"/>
    </source>
</evidence>
<protein>
    <submittedName>
        <fullName evidence="9">Orf298</fullName>
    </submittedName>
</protein>
<keyword evidence="3 7" id="KW-0812">Transmembrane</keyword>
<keyword evidence="6 7" id="KW-0472">Membrane</keyword>
<dbReference type="PANTHER" id="PTHR22888:SF9">
    <property type="entry name" value="CYTOCHROME C OXIDASE SUBUNIT 2"/>
    <property type="match status" value="1"/>
</dbReference>
<feature type="transmembrane region" description="Helical" evidence="7">
    <location>
        <begin position="92"/>
        <end position="112"/>
    </location>
</feature>
<accession>A0A1D6WKH9</accession>
<dbReference type="GeneID" id="30216318"/>
<comment type="similarity">
    <text evidence="2">Belongs to the cytochrome c oxidase subunit 2 family.</text>
</comment>
<evidence type="ECO:0000256" key="7">
    <source>
        <dbReference type="SAM" id="Phobius"/>
    </source>
</evidence>
<evidence type="ECO:0000256" key="5">
    <source>
        <dbReference type="ARBA" id="ARBA00023128"/>
    </source>
</evidence>
<evidence type="ECO:0000256" key="1">
    <source>
        <dbReference type="ARBA" id="ARBA00004225"/>
    </source>
</evidence>
<evidence type="ECO:0000256" key="6">
    <source>
        <dbReference type="ARBA" id="ARBA00023136"/>
    </source>
</evidence>
<dbReference type="InterPro" id="IPR045187">
    <property type="entry name" value="CcO_II"/>
</dbReference>
<dbReference type="GO" id="GO:0031966">
    <property type="term" value="C:mitochondrial membrane"/>
    <property type="evidence" value="ECO:0007669"/>
    <property type="project" value="UniProtKB-SubCell"/>
</dbReference>
<dbReference type="InterPro" id="IPR036257">
    <property type="entry name" value="Cyt_c_oxidase_su2_TM_sf"/>
</dbReference>
<dbReference type="Gene3D" id="1.10.287.90">
    <property type="match status" value="1"/>
</dbReference>
<dbReference type="GO" id="GO:0042773">
    <property type="term" value="P:ATP synthesis coupled electron transport"/>
    <property type="evidence" value="ECO:0007669"/>
    <property type="project" value="TreeGrafter"/>
</dbReference>
<proteinExistence type="inferred from homology"/>
<keyword evidence="4 7" id="KW-1133">Transmembrane helix</keyword>
<feature type="domain" description="Cytochrome oxidase subunit II transmembrane region profile" evidence="8">
    <location>
        <begin position="25"/>
        <end position="120"/>
    </location>
</feature>
<dbReference type="PROSITE" id="PS50999">
    <property type="entry name" value="COX2_TM"/>
    <property type="match status" value="1"/>
</dbReference>
<gene>
    <name evidence="9" type="primary">orf298</name>
</gene>
<dbReference type="PANTHER" id="PTHR22888">
    <property type="entry name" value="CYTOCHROME C OXIDASE, SUBUNIT II"/>
    <property type="match status" value="1"/>
</dbReference>
<keyword evidence="5 9" id="KW-0496">Mitochondrion</keyword>
<geneLocation type="mitochondrion" evidence="9"/>
<name>A0A1D6WKH9_MUTAR</name>
<evidence type="ECO:0000259" key="8">
    <source>
        <dbReference type="PROSITE" id="PS50999"/>
    </source>
</evidence>
<dbReference type="RefSeq" id="YP_009320209.1">
    <property type="nucleotide sequence ID" value="NC_031896.1"/>
</dbReference>
<dbReference type="InterPro" id="IPR011759">
    <property type="entry name" value="Cyt_c_oxidase_su2_TM_dom"/>
</dbReference>
<dbReference type="SUPFAM" id="SSF81464">
    <property type="entry name" value="Cytochrome c oxidase subunit II-like, transmembrane region"/>
    <property type="match status" value="1"/>
</dbReference>
<dbReference type="FunFam" id="1.10.287.90:FF:000004">
    <property type="entry name" value="Cytochrome c oxidase subunit 2"/>
    <property type="match status" value="1"/>
</dbReference>
<organism evidence="9">
    <name type="scientific">Mutarda arvensis</name>
    <name type="common">Charlock mustard</name>
    <name type="synonym">Sinapis arvensis</name>
    <dbReference type="NCBI Taxonomy" id="2982281"/>
    <lineage>
        <taxon>Eukaryota</taxon>
        <taxon>Viridiplantae</taxon>
        <taxon>Streptophyta</taxon>
        <taxon>Embryophyta</taxon>
        <taxon>Tracheophyta</taxon>
        <taxon>Spermatophyta</taxon>
        <taxon>Magnoliopsida</taxon>
        <taxon>eudicotyledons</taxon>
        <taxon>Gunneridae</taxon>
        <taxon>Pentapetalae</taxon>
        <taxon>rosids</taxon>
        <taxon>malvids</taxon>
        <taxon>Brassicales</taxon>
        <taxon>Brassicaceae</taxon>
        <taxon>Brassiceae</taxon>
        <taxon>Mutarda</taxon>
    </lineage>
</organism>
<dbReference type="Pfam" id="PF02790">
    <property type="entry name" value="COX2_TM"/>
    <property type="match status" value="1"/>
</dbReference>
<reference evidence="9" key="1">
    <citation type="submission" date="2014-10" db="EMBL/GenBank/DDBJ databases">
        <authorList>
            <person name="Seo M.-J."/>
            <person name="Seok Y.J."/>
            <person name="Cha I.-T."/>
        </authorList>
    </citation>
    <scope>NUCLEOTIDE SEQUENCE</scope>
</reference>
<dbReference type="GO" id="GO:0004129">
    <property type="term" value="F:cytochrome-c oxidase activity"/>
    <property type="evidence" value="ECO:0007669"/>
    <property type="project" value="InterPro"/>
</dbReference>
<evidence type="ECO:0000256" key="2">
    <source>
        <dbReference type="ARBA" id="ARBA00007866"/>
    </source>
</evidence>
<evidence type="ECO:0000256" key="3">
    <source>
        <dbReference type="ARBA" id="ARBA00022692"/>
    </source>
</evidence>
<dbReference type="AlphaFoldDB" id="A0A1D6WKH9"/>